<dbReference type="SUPFAM" id="SSF55785">
    <property type="entry name" value="PYP-like sensor domain (PAS domain)"/>
    <property type="match status" value="1"/>
</dbReference>
<dbReference type="GO" id="GO:0005886">
    <property type="term" value="C:plasma membrane"/>
    <property type="evidence" value="ECO:0007669"/>
    <property type="project" value="TreeGrafter"/>
</dbReference>
<comment type="subcellular location">
    <subcellularLocation>
        <location evidence="1">Membrane</location>
    </subcellularLocation>
</comment>
<evidence type="ECO:0000256" key="6">
    <source>
        <dbReference type="ARBA" id="ARBA00034247"/>
    </source>
</evidence>
<keyword evidence="5" id="KW-0472">Membrane</keyword>
<evidence type="ECO:0000256" key="2">
    <source>
        <dbReference type="ARBA" id="ARBA00012528"/>
    </source>
</evidence>
<dbReference type="InterPro" id="IPR035965">
    <property type="entry name" value="PAS-like_dom_sf"/>
</dbReference>
<evidence type="ECO:0000259" key="7">
    <source>
        <dbReference type="PROSITE" id="PS50839"/>
    </source>
</evidence>
<dbReference type="Gene3D" id="3.30.450.20">
    <property type="entry name" value="PAS domain"/>
    <property type="match status" value="1"/>
</dbReference>
<dbReference type="AlphaFoldDB" id="A0A7G6TZ81"/>
<dbReference type="Proteomes" id="UP000515291">
    <property type="component" value="Chromosome"/>
</dbReference>
<evidence type="ECO:0000256" key="5">
    <source>
        <dbReference type="ARBA" id="ARBA00023136"/>
    </source>
</evidence>
<evidence type="ECO:0000256" key="1">
    <source>
        <dbReference type="ARBA" id="ARBA00004370"/>
    </source>
</evidence>
<evidence type="ECO:0000256" key="4">
    <source>
        <dbReference type="ARBA" id="ARBA00022989"/>
    </source>
</evidence>
<dbReference type="InterPro" id="IPR029016">
    <property type="entry name" value="GAF-like_dom_sf"/>
</dbReference>
<name>A0A7G6TZ81_9BRAD</name>
<reference evidence="10" key="1">
    <citation type="journal article" date="2020" name="Mol. Plant Microbe">
        <title>Rhizobial microsymbionts of the narrowly endemic Oxytropis species growing in Kamchatka are characterized by significant genetic diversity and possess a set of genes that are associated with T3SS and T6SS secretion systems and can affect the development of symbiosis.</title>
        <authorList>
            <person name="Safronova V."/>
            <person name="Guro P."/>
            <person name="Sazanova A."/>
            <person name="Kuznetsova I."/>
            <person name="Belimov A."/>
            <person name="Yakubov V."/>
            <person name="Chirak E."/>
            <person name="Afonin A."/>
            <person name="Gogolev Y."/>
            <person name="Andronov E."/>
            <person name="Tikhonovich I."/>
        </authorList>
    </citation>
    <scope>NUCLEOTIDE SEQUENCE [LARGE SCALE GENOMIC DNA]</scope>
    <source>
        <strain evidence="10">581</strain>
    </source>
</reference>
<keyword evidence="4" id="KW-1133">Transmembrane helix</keyword>
<feature type="domain" description="CHASE" evidence="7">
    <location>
        <begin position="150"/>
        <end position="256"/>
    </location>
</feature>
<dbReference type="SUPFAM" id="SSF55073">
    <property type="entry name" value="Nucleotide cyclase"/>
    <property type="match status" value="1"/>
</dbReference>
<dbReference type="InterPro" id="IPR042240">
    <property type="entry name" value="CHASE_sf"/>
</dbReference>
<evidence type="ECO:0000259" key="8">
    <source>
        <dbReference type="PROSITE" id="PS50887"/>
    </source>
</evidence>
<protein>
    <recommendedName>
        <fullName evidence="2">diguanylate cyclase</fullName>
        <ecNumber evidence="2">2.7.7.65</ecNumber>
    </recommendedName>
</protein>
<sequence>MALRDLLAPQARRTTFVAAAILGAGLAATFAIREFSERLIAADMQRRFAVDAVDISNAISERLRTHAEVLVSMQGLYASIGRVDRAQFRRYIDVLDLGRRYPGFQALQSLRHVTPDHLDAFVAEVRADKSIEHFGQPDFAVRPPGPRSIYNVVEFVEPMRGNENALGFDAGANPAQLDSLRRSTETGRIVATPPVKLVQDTSGGLGFIIRAPIYRAGEPTQTVSQRNAALHGFVASVYRTNDLMRGILDPRTLQQMHIQVVDRGYAKPTQEGVMIGEPEDTTVTPTLMYDSLEPNLGLVTQMVMSAGISADRSLVVGERVWRVLFTTNPGSIYEVSHTVPNVVLASGTAISLLMMLLAVITMRSRRLSGNLSTLDAEQRALVDNPLAGILFTAGHRILRGNRRIAELCGRNSTALPGNTIDELVATKADGEAFDAALNRIRDSAMATEVELHLRRSDGSTLLVDAYGKPLATGDILWVIQDKTDALAVEAERRAHAHAMEEANERLTTSLQLAEIRAKEIVLLTELSGVLQSCQSREEIFAAVQTYAGYLFTEEAGALYYLNNARNAVQRGAHWGALQADAVSFPVDDCWALRRGTTFPISEASQGLVCNHAGPCGATGTGFVCQPLIAQNNLLGLLYREHTSVFGEGADQLATMLAEQVSLAMANLELRELLRQQAVRDPLTDLHNRRYLEDALVRETTRSQQDGKPLALAMLDIDHFKGINDSHGHEAGDAVLRGLGRILRETTRASDIIGRFGGEEFLMLMPGVTVEVAAQRAQQVLDAVHRMQVTLPSATLDGVTLSIGLAVMPVHVAKGDDLLAAADAALYEAKREGRNRVVVSHRRAKADTAA</sequence>
<comment type="catalytic activity">
    <reaction evidence="6">
        <text>2 GTP = 3',3'-c-di-GMP + 2 diphosphate</text>
        <dbReference type="Rhea" id="RHEA:24898"/>
        <dbReference type="ChEBI" id="CHEBI:33019"/>
        <dbReference type="ChEBI" id="CHEBI:37565"/>
        <dbReference type="ChEBI" id="CHEBI:58805"/>
        <dbReference type="EC" id="2.7.7.65"/>
    </reaction>
</comment>
<dbReference type="PANTHER" id="PTHR45138">
    <property type="entry name" value="REGULATORY COMPONENTS OF SENSORY TRANSDUCTION SYSTEM"/>
    <property type="match status" value="1"/>
</dbReference>
<dbReference type="EMBL" id="CP050292">
    <property type="protein sequence ID" value="QND72063.1"/>
    <property type="molecule type" value="Genomic_DNA"/>
</dbReference>
<dbReference type="PANTHER" id="PTHR45138:SF9">
    <property type="entry name" value="DIGUANYLATE CYCLASE DGCM-RELATED"/>
    <property type="match status" value="1"/>
</dbReference>
<dbReference type="GO" id="GO:0007165">
    <property type="term" value="P:signal transduction"/>
    <property type="evidence" value="ECO:0007669"/>
    <property type="project" value="UniProtKB-ARBA"/>
</dbReference>
<dbReference type="InterPro" id="IPR050469">
    <property type="entry name" value="Diguanylate_Cyclase"/>
</dbReference>
<dbReference type="Pfam" id="PF00990">
    <property type="entry name" value="GGDEF"/>
    <property type="match status" value="1"/>
</dbReference>
<dbReference type="InterPro" id="IPR029787">
    <property type="entry name" value="Nucleotide_cyclase"/>
</dbReference>
<dbReference type="CDD" id="cd01949">
    <property type="entry name" value="GGDEF"/>
    <property type="match status" value="1"/>
</dbReference>
<dbReference type="Gene3D" id="3.30.450.40">
    <property type="match status" value="1"/>
</dbReference>
<evidence type="ECO:0000313" key="9">
    <source>
        <dbReference type="EMBL" id="QND72063.1"/>
    </source>
</evidence>
<dbReference type="Pfam" id="PF01590">
    <property type="entry name" value="GAF"/>
    <property type="match status" value="1"/>
</dbReference>
<proteinExistence type="predicted"/>
<feature type="domain" description="GGDEF" evidence="8">
    <location>
        <begin position="707"/>
        <end position="841"/>
    </location>
</feature>
<evidence type="ECO:0000313" key="10">
    <source>
        <dbReference type="Proteomes" id="UP000515291"/>
    </source>
</evidence>
<dbReference type="KEGG" id="trb:HB776_13155"/>
<organism evidence="9 10">
    <name type="scientific">Tardiphaga robiniae</name>
    <dbReference type="NCBI Taxonomy" id="943830"/>
    <lineage>
        <taxon>Bacteria</taxon>
        <taxon>Pseudomonadati</taxon>
        <taxon>Pseudomonadota</taxon>
        <taxon>Alphaproteobacteria</taxon>
        <taxon>Hyphomicrobiales</taxon>
        <taxon>Nitrobacteraceae</taxon>
        <taxon>Tardiphaga</taxon>
    </lineage>
</organism>
<dbReference type="InterPro" id="IPR043128">
    <property type="entry name" value="Rev_trsase/Diguanyl_cyclase"/>
</dbReference>
<dbReference type="SMART" id="SM01079">
    <property type="entry name" value="CHASE"/>
    <property type="match status" value="1"/>
</dbReference>
<dbReference type="GO" id="GO:0052621">
    <property type="term" value="F:diguanylate cyclase activity"/>
    <property type="evidence" value="ECO:0007669"/>
    <property type="project" value="UniProtKB-EC"/>
</dbReference>
<dbReference type="PROSITE" id="PS50887">
    <property type="entry name" value="GGDEF"/>
    <property type="match status" value="1"/>
</dbReference>
<keyword evidence="3" id="KW-0812">Transmembrane</keyword>
<dbReference type="SMART" id="SM00267">
    <property type="entry name" value="GGDEF"/>
    <property type="match status" value="1"/>
</dbReference>
<evidence type="ECO:0000256" key="3">
    <source>
        <dbReference type="ARBA" id="ARBA00022692"/>
    </source>
</evidence>
<dbReference type="GO" id="GO:1902201">
    <property type="term" value="P:negative regulation of bacterial-type flagellum-dependent cell motility"/>
    <property type="evidence" value="ECO:0007669"/>
    <property type="project" value="TreeGrafter"/>
</dbReference>
<dbReference type="Pfam" id="PF03924">
    <property type="entry name" value="CHASE"/>
    <property type="match status" value="1"/>
</dbReference>
<dbReference type="NCBIfam" id="TIGR00254">
    <property type="entry name" value="GGDEF"/>
    <property type="match status" value="1"/>
</dbReference>
<accession>A0A7G6TZ81</accession>
<dbReference type="RefSeq" id="WP_184518270.1">
    <property type="nucleotide sequence ID" value="NZ_CP050292.1"/>
</dbReference>
<dbReference type="Gene3D" id="3.30.450.350">
    <property type="entry name" value="CHASE domain"/>
    <property type="match status" value="1"/>
</dbReference>
<dbReference type="PROSITE" id="PS50839">
    <property type="entry name" value="CHASE"/>
    <property type="match status" value="1"/>
</dbReference>
<dbReference type="InterPro" id="IPR000160">
    <property type="entry name" value="GGDEF_dom"/>
</dbReference>
<gene>
    <name evidence="9" type="ORF">HB776_13155</name>
</gene>
<dbReference type="GO" id="GO:0043709">
    <property type="term" value="P:cell adhesion involved in single-species biofilm formation"/>
    <property type="evidence" value="ECO:0007669"/>
    <property type="project" value="TreeGrafter"/>
</dbReference>
<dbReference type="Gene3D" id="3.30.70.270">
    <property type="match status" value="1"/>
</dbReference>
<dbReference type="SUPFAM" id="SSF55781">
    <property type="entry name" value="GAF domain-like"/>
    <property type="match status" value="1"/>
</dbReference>
<dbReference type="InterPro" id="IPR003018">
    <property type="entry name" value="GAF"/>
</dbReference>
<dbReference type="FunFam" id="3.30.70.270:FF:000001">
    <property type="entry name" value="Diguanylate cyclase domain protein"/>
    <property type="match status" value="1"/>
</dbReference>
<dbReference type="EC" id="2.7.7.65" evidence="2"/>
<dbReference type="InterPro" id="IPR006189">
    <property type="entry name" value="CHASE_dom"/>
</dbReference>